<gene>
    <name evidence="2" type="ORF">MUK42_34107</name>
</gene>
<accession>A0A9E7KGW2</accession>
<proteinExistence type="predicted"/>
<evidence type="ECO:0000313" key="3">
    <source>
        <dbReference type="Proteomes" id="UP001055439"/>
    </source>
</evidence>
<feature type="compositionally biased region" description="Acidic residues" evidence="1">
    <location>
        <begin position="98"/>
        <end position="107"/>
    </location>
</feature>
<sequence length="186" mass="20750">MLVILVLVPQGFLVIQIVFTLEMKICWFVTRQLQPTMCSQPWAIHLVHLILACDAASTKHPAKRTCMHHPPHQALHKEFYGTIKIKNGTGLVDRPQETEEEDDDDDPPSTPIGRSEGGAWGARCRCGTRARSTGGRTASREKTIVKEMLDSVRSPEKKMVRDEPGRCRVSAATAATCGRTDEDRCR</sequence>
<organism evidence="2 3">
    <name type="scientific">Musa troglodytarum</name>
    <name type="common">fe'i banana</name>
    <dbReference type="NCBI Taxonomy" id="320322"/>
    <lineage>
        <taxon>Eukaryota</taxon>
        <taxon>Viridiplantae</taxon>
        <taxon>Streptophyta</taxon>
        <taxon>Embryophyta</taxon>
        <taxon>Tracheophyta</taxon>
        <taxon>Spermatophyta</taxon>
        <taxon>Magnoliopsida</taxon>
        <taxon>Liliopsida</taxon>
        <taxon>Zingiberales</taxon>
        <taxon>Musaceae</taxon>
        <taxon>Musa</taxon>
    </lineage>
</organism>
<reference evidence="2" key="1">
    <citation type="submission" date="2022-05" db="EMBL/GenBank/DDBJ databases">
        <title>The Musa troglodytarum L. genome provides insights into the mechanism of non-climacteric behaviour and enrichment of carotenoids.</title>
        <authorList>
            <person name="Wang J."/>
        </authorList>
    </citation>
    <scope>NUCLEOTIDE SEQUENCE</scope>
    <source>
        <tissue evidence="2">Leaf</tissue>
    </source>
</reference>
<evidence type="ECO:0000313" key="2">
    <source>
        <dbReference type="EMBL" id="URE15170.1"/>
    </source>
</evidence>
<dbReference type="AlphaFoldDB" id="A0A9E7KGW2"/>
<evidence type="ECO:0000256" key="1">
    <source>
        <dbReference type="SAM" id="MobiDB-lite"/>
    </source>
</evidence>
<dbReference type="Proteomes" id="UP001055439">
    <property type="component" value="Chromosome 7"/>
</dbReference>
<dbReference type="EMBL" id="CP097509">
    <property type="protein sequence ID" value="URE15170.1"/>
    <property type="molecule type" value="Genomic_DNA"/>
</dbReference>
<feature type="compositionally biased region" description="Basic and acidic residues" evidence="1">
    <location>
        <begin position="138"/>
        <end position="147"/>
    </location>
</feature>
<name>A0A9E7KGW2_9LILI</name>
<protein>
    <submittedName>
        <fullName evidence="2">Uncharacterized protein</fullName>
    </submittedName>
</protein>
<feature type="region of interest" description="Disordered" evidence="1">
    <location>
        <begin position="90"/>
        <end position="147"/>
    </location>
</feature>
<keyword evidence="3" id="KW-1185">Reference proteome</keyword>